<evidence type="ECO:0000256" key="3">
    <source>
        <dbReference type="ARBA" id="ARBA00022741"/>
    </source>
</evidence>
<dbReference type="Gene3D" id="1.20.1060.20">
    <property type="match status" value="1"/>
</dbReference>
<dbReference type="OrthoDB" id="9808768at2"/>
<dbReference type="GO" id="GO:0005524">
    <property type="term" value="F:ATP binding"/>
    <property type="evidence" value="ECO:0007669"/>
    <property type="project" value="UniProtKB-UniRule"/>
</dbReference>
<evidence type="ECO:0000256" key="8">
    <source>
        <dbReference type="SAM" id="MobiDB-lite"/>
    </source>
</evidence>
<dbReference type="PIRSF" id="PIRSF005719">
    <property type="entry name" value="SMC"/>
    <property type="match status" value="1"/>
</dbReference>
<accession>A0A1G6LAK6</accession>
<dbReference type="InterPro" id="IPR024704">
    <property type="entry name" value="SMC"/>
</dbReference>
<keyword evidence="3 7" id="KW-0547">Nucleotide-binding</keyword>
<dbReference type="AlphaFoldDB" id="A0A1G6LAK6"/>
<dbReference type="GO" id="GO:0005737">
    <property type="term" value="C:cytoplasm"/>
    <property type="evidence" value="ECO:0007669"/>
    <property type="project" value="UniProtKB-SubCell"/>
</dbReference>
<keyword evidence="4 7" id="KW-0067">ATP-binding</keyword>
<keyword evidence="5 7" id="KW-0175">Coiled coil</keyword>
<dbReference type="Gene3D" id="3.30.70.1620">
    <property type="match status" value="1"/>
</dbReference>
<reference evidence="11" key="1">
    <citation type="submission" date="2016-09" db="EMBL/GenBank/DDBJ databases">
        <authorList>
            <person name="Varghese N."/>
            <person name="Submissions S."/>
        </authorList>
    </citation>
    <scope>NUCLEOTIDE SEQUENCE [LARGE SCALE GENOMIC DNA]</scope>
    <source>
        <strain evidence="11">25nlg</strain>
    </source>
</reference>
<dbReference type="GO" id="GO:0016887">
    <property type="term" value="F:ATP hydrolysis activity"/>
    <property type="evidence" value="ECO:0007669"/>
    <property type="project" value="InterPro"/>
</dbReference>
<proteinExistence type="inferred from homology"/>
<evidence type="ECO:0000256" key="4">
    <source>
        <dbReference type="ARBA" id="ARBA00022840"/>
    </source>
</evidence>
<dbReference type="GO" id="GO:0007059">
    <property type="term" value="P:chromosome segregation"/>
    <property type="evidence" value="ECO:0007669"/>
    <property type="project" value="UniProtKB-UniRule"/>
</dbReference>
<dbReference type="CDD" id="cd03278">
    <property type="entry name" value="ABC_SMC_barmotin"/>
    <property type="match status" value="2"/>
</dbReference>
<name>A0A1G6LAK6_9BACI</name>
<feature type="binding site" evidence="7">
    <location>
        <begin position="32"/>
        <end position="39"/>
    </location>
    <ligand>
        <name>ATP</name>
        <dbReference type="ChEBI" id="CHEBI:30616"/>
    </ligand>
</feature>
<dbReference type="FunFam" id="3.40.50.300:FF:000984">
    <property type="entry name" value="Chromosome partition protein Smc"/>
    <property type="match status" value="1"/>
</dbReference>
<dbReference type="EMBL" id="FMYM01000008">
    <property type="protein sequence ID" value="SDC40329.1"/>
    <property type="molecule type" value="Genomic_DNA"/>
</dbReference>
<dbReference type="GO" id="GO:0007062">
    <property type="term" value="P:sister chromatid cohesion"/>
    <property type="evidence" value="ECO:0007669"/>
    <property type="project" value="InterPro"/>
</dbReference>
<evidence type="ECO:0000256" key="2">
    <source>
        <dbReference type="ARBA" id="ARBA00022490"/>
    </source>
</evidence>
<evidence type="ECO:0000256" key="5">
    <source>
        <dbReference type="ARBA" id="ARBA00023054"/>
    </source>
</evidence>
<evidence type="ECO:0000259" key="9">
    <source>
        <dbReference type="SMART" id="SM00968"/>
    </source>
</evidence>
<dbReference type="InterPro" id="IPR011890">
    <property type="entry name" value="SMC_prok"/>
</dbReference>
<feature type="compositionally biased region" description="Basic and acidic residues" evidence="8">
    <location>
        <begin position="415"/>
        <end position="425"/>
    </location>
</feature>
<feature type="coiled-coil region" evidence="7">
    <location>
        <begin position="262"/>
        <end position="289"/>
    </location>
</feature>
<dbReference type="InterPro" id="IPR027417">
    <property type="entry name" value="P-loop_NTPase"/>
</dbReference>
<dbReference type="Pfam" id="PF02463">
    <property type="entry name" value="SMC_N"/>
    <property type="match status" value="1"/>
</dbReference>
<evidence type="ECO:0000256" key="7">
    <source>
        <dbReference type="HAMAP-Rule" id="MF_01894"/>
    </source>
</evidence>
<dbReference type="NCBIfam" id="TIGR02168">
    <property type="entry name" value="SMC_prok_B"/>
    <property type="match status" value="1"/>
</dbReference>
<dbReference type="Proteomes" id="UP000242662">
    <property type="component" value="Unassembled WGS sequence"/>
</dbReference>
<keyword evidence="6 7" id="KW-0238">DNA-binding</keyword>
<dbReference type="GO" id="GO:0006260">
    <property type="term" value="P:DNA replication"/>
    <property type="evidence" value="ECO:0007669"/>
    <property type="project" value="UniProtKB-UniRule"/>
</dbReference>
<evidence type="ECO:0000256" key="6">
    <source>
        <dbReference type="ARBA" id="ARBA00023125"/>
    </source>
</evidence>
<comment type="similarity">
    <text evidence="7">Belongs to the SMC family.</text>
</comment>
<dbReference type="GO" id="GO:0003677">
    <property type="term" value="F:DNA binding"/>
    <property type="evidence" value="ECO:0007669"/>
    <property type="project" value="UniProtKB-UniRule"/>
</dbReference>
<keyword evidence="2 7" id="KW-0963">Cytoplasm</keyword>
<feature type="coiled-coil region" evidence="7">
    <location>
        <begin position="673"/>
        <end position="854"/>
    </location>
</feature>
<sequence>MFLKQLEVKGFKSFAAAMTIEFTPGLTAVVGPNGSGKSNIADAIRWVLGEQSVRSLRGARMQDVIFAGSDTRKAVNVAEVTLVLNNDEGRLPLPYHEVSVTRRLYRSGESEYLLNRQPCRLKDITDLFLDSGLGREAYSIIGQGKVEELLSSKPEDRRVIFEEAAGVLTYKTRKKEALKRLTQTEENLLRVTDVLIELNEQVQPLEEQAAIAKEYIHLSDTYRALDIQILAHEMGELHTDWTQASAQLSAIKGQLDVRQVTLAESEQTLRKYRDEHEALQTQWRETQNELLTVSEALEKNEGLRNVLVERKKHAEQSGEQLRATMATQRQHIQQLKEKLAKLLADRKQLQDQLQEMASTLHEVKQALSLTEKDIERQIEDAKSDYIERLNEQASLRHEKRYLTEQQNQRTRSSRRTTEAQEKLQAEHEKLQARLRVLEDEHTALATAYEAAKGATAHALEMEETARTRFYKQEATLYEAYGTEQKIKARQEALQELEDAHAGFFHGVKEVLKQREKGLSGVFGAVAECLRVSKRFETAIDVALGAQMQHIVVQDEHSARTAINFLKKNRLGRATFLPLATVQGKTMPEHVHHALAQTDGFLGLASALITYDVTYEKAMQHLLGTTVIAEDLPAANRLAKVARYRFRIVTLAGEVVSPGGAMTGGSLKQNQSSILQRKREQEELKQQYEQVQQEITRLEQQVKQRAAAKAQHQQTLQELKRTEEAKQQAWRAKEDDLARVREEVRALTQEKARVDRQNEERDTEARADQQRLQQLANSEQELVVKIQAVTDKIAALEKQRATQQQSKETLQAKQTELRIKQAECKQQLHHVDTHIEEVRESLAQVEQALAVNEEADASHGRNHDAQTESETTLAQKIAAGAQQKQTLTAQVTALEAKRIDLNERYAALEQAVQEEQAVYARLQAESQKLDVHVNRLDVDLDYRLNRLSQTYELSYEAAVEAYPLSGNIDEVRTERALVERSLDEIGPVNTGAIEEYERVQARVSFLTAQQEDLQAARVSLDKAIAEMDEEMTRRFSETFALIRGHFQDVFKQLFGGGDADLLLTAPQQLLETGVEIMVRPPGKKRQLLALLSGGERALTAIALLFAMLRVRAVPFCVLDEVEAALDEANVSRFAQYLHTLAQENQFIVITHRKGTMEEADVLYGVTMEESGVSRLVSVKLEETAQFIES</sequence>
<dbReference type="STRING" id="1464122.SAMN05421737_10864"/>
<evidence type="ECO:0000313" key="10">
    <source>
        <dbReference type="EMBL" id="SDC40329.1"/>
    </source>
</evidence>
<dbReference type="InterPro" id="IPR010935">
    <property type="entry name" value="SMC_hinge"/>
</dbReference>
<dbReference type="PANTHER" id="PTHR43977">
    <property type="entry name" value="STRUCTURAL MAINTENANCE OF CHROMOSOMES PROTEIN 3"/>
    <property type="match status" value="1"/>
</dbReference>
<evidence type="ECO:0000313" key="11">
    <source>
        <dbReference type="Proteomes" id="UP000242662"/>
    </source>
</evidence>
<dbReference type="SUPFAM" id="SSF75553">
    <property type="entry name" value="Smc hinge domain"/>
    <property type="match status" value="1"/>
</dbReference>
<evidence type="ECO:0000256" key="1">
    <source>
        <dbReference type="ARBA" id="ARBA00004496"/>
    </source>
</evidence>
<dbReference type="HAMAP" id="MF_01894">
    <property type="entry name" value="Smc_prok"/>
    <property type="match status" value="1"/>
</dbReference>
<dbReference type="InterPro" id="IPR036277">
    <property type="entry name" value="SMC_hinge_sf"/>
</dbReference>
<keyword evidence="11" id="KW-1185">Reference proteome</keyword>
<feature type="coiled-coil region" evidence="7">
    <location>
        <begin position="318"/>
        <end position="384"/>
    </location>
</feature>
<dbReference type="GO" id="GO:0030261">
    <property type="term" value="P:chromosome condensation"/>
    <property type="evidence" value="ECO:0007669"/>
    <property type="project" value="InterPro"/>
</dbReference>
<comment type="domain">
    <text evidence="7">Contains large globular domains required for ATP hydrolysis at each terminus and a third globular domain forming a flexible hinge near the middle of the molecule. These domains are separated by coiled-coil structures.</text>
</comment>
<feature type="region of interest" description="Disordered" evidence="8">
    <location>
        <begin position="397"/>
        <end position="425"/>
    </location>
</feature>
<feature type="domain" description="SMC hinge" evidence="9">
    <location>
        <begin position="519"/>
        <end position="638"/>
    </location>
</feature>
<comment type="function">
    <text evidence="7">Required for chromosome condensation and partitioning.</text>
</comment>
<dbReference type="RefSeq" id="WP_090776073.1">
    <property type="nucleotide sequence ID" value="NZ_FMYM01000008.1"/>
</dbReference>
<dbReference type="Pfam" id="PF06470">
    <property type="entry name" value="SMC_hinge"/>
    <property type="match status" value="1"/>
</dbReference>
<organism evidence="10 11">
    <name type="scientific">Shouchella lonarensis</name>
    <dbReference type="NCBI Taxonomy" id="1464122"/>
    <lineage>
        <taxon>Bacteria</taxon>
        <taxon>Bacillati</taxon>
        <taxon>Bacillota</taxon>
        <taxon>Bacilli</taxon>
        <taxon>Bacillales</taxon>
        <taxon>Bacillaceae</taxon>
        <taxon>Shouchella</taxon>
    </lineage>
</organism>
<dbReference type="SUPFAM" id="SSF52540">
    <property type="entry name" value="P-loop containing nucleoside triphosphate hydrolases"/>
    <property type="match status" value="1"/>
</dbReference>
<dbReference type="SMART" id="SM00968">
    <property type="entry name" value="SMC_hinge"/>
    <property type="match status" value="1"/>
</dbReference>
<comment type="subcellular location">
    <subcellularLocation>
        <location evidence="1 7">Cytoplasm</location>
    </subcellularLocation>
</comment>
<feature type="coiled-coil region" evidence="7">
    <location>
        <begin position="995"/>
        <end position="1029"/>
    </location>
</feature>
<dbReference type="Gene3D" id="3.40.50.300">
    <property type="entry name" value="P-loop containing nucleotide triphosphate hydrolases"/>
    <property type="match status" value="2"/>
</dbReference>
<comment type="subunit">
    <text evidence="7">Homodimer.</text>
</comment>
<feature type="coiled-coil region" evidence="7">
    <location>
        <begin position="883"/>
        <end position="924"/>
    </location>
</feature>
<protein>
    <recommendedName>
        <fullName evidence="7">Chromosome partition protein Smc</fullName>
    </recommendedName>
</protein>
<dbReference type="InterPro" id="IPR003395">
    <property type="entry name" value="RecF/RecN/SMC_N"/>
</dbReference>
<dbReference type="FunFam" id="3.40.50.300:FF:000901">
    <property type="entry name" value="Chromosome partition protein Smc"/>
    <property type="match status" value="1"/>
</dbReference>
<dbReference type="GO" id="GO:0005694">
    <property type="term" value="C:chromosome"/>
    <property type="evidence" value="ECO:0007669"/>
    <property type="project" value="InterPro"/>
</dbReference>
<gene>
    <name evidence="7" type="primary">smc</name>
    <name evidence="10" type="ORF">SAMN05421737_10864</name>
</gene>